<dbReference type="InterPro" id="IPR004360">
    <property type="entry name" value="Glyas_Fos-R_dOase_dom"/>
</dbReference>
<dbReference type="PROSITE" id="PS51819">
    <property type="entry name" value="VOC"/>
    <property type="match status" value="1"/>
</dbReference>
<dbReference type="SUPFAM" id="SSF54593">
    <property type="entry name" value="Glyoxalase/Bleomycin resistance protein/Dihydroxybiphenyl dioxygenase"/>
    <property type="match status" value="1"/>
</dbReference>
<dbReference type="InterPro" id="IPR029068">
    <property type="entry name" value="Glyas_Bleomycin-R_OHBP_Dase"/>
</dbReference>
<keyword evidence="3" id="KW-1185">Reference proteome</keyword>
<evidence type="ECO:0000313" key="3">
    <source>
        <dbReference type="Proteomes" id="UP001551482"/>
    </source>
</evidence>
<comment type="caution">
    <text evidence="2">The sequence shown here is derived from an EMBL/GenBank/DDBJ whole genome shotgun (WGS) entry which is preliminary data.</text>
</comment>
<feature type="domain" description="VOC" evidence="1">
    <location>
        <begin position="4"/>
        <end position="110"/>
    </location>
</feature>
<protein>
    <submittedName>
        <fullName evidence="2">VOC family protein</fullName>
    </submittedName>
</protein>
<dbReference type="Pfam" id="PF00903">
    <property type="entry name" value="Glyoxalase"/>
    <property type="match status" value="1"/>
</dbReference>
<evidence type="ECO:0000313" key="2">
    <source>
        <dbReference type="EMBL" id="MEU8137109.1"/>
    </source>
</evidence>
<dbReference type="InterPro" id="IPR037523">
    <property type="entry name" value="VOC_core"/>
</dbReference>
<accession>A0ABV3DPM7</accession>
<proteinExistence type="predicted"/>
<evidence type="ECO:0000259" key="1">
    <source>
        <dbReference type="PROSITE" id="PS51819"/>
    </source>
</evidence>
<dbReference type="RefSeq" id="WP_358358520.1">
    <property type="nucleotide sequence ID" value="NZ_JBEZFP010000079.1"/>
</dbReference>
<dbReference type="Proteomes" id="UP001551482">
    <property type="component" value="Unassembled WGS sequence"/>
</dbReference>
<organism evidence="2 3">
    <name type="scientific">Streptodolium elevatio</name>
    <dbReference type="NCBI Taxonomy" id="3157996"/>
    <lineage>
        <taxon>Bacteria</taxon>
        <taxon>Bacillati</taxon>
        <taxon>Actinomycetota</taxon>
        <taxon>Actinomycetes</taxon>
        <taxon>Kitasatosporales</taxon>
        <taxon>Streptomycetaceae</taxon>
        <taxon>Streptodolium</taxon>
    </lineage>
</organism>
<name>A0ABV3DPM7_9ACTN</name>
<dbReference type="EMBL" id="JBEZFP010000079">
    <property type="protein sequence ID" value="MEU8137109.1"/>
    <property type="molecule type" value="Genomic_DNA"/>
</dbReference>
<sequence length="110" mass="11375">MPTSIRSVVVPVSDLEAAKAIYTALLGTPHTDEPYYVGYNVDGFEVALNPQGPAADGPVVYTDVDDLDGVRATLLGAGATERTAPMEVAPGARVCVLEDTDGNAVGLRGE</sequence>
<gene>
    <name evidence="2" type="ORF">AB0C36_26785</name>
</gene>
<dbReference type="Gene3D" id="3.10.180.10">
    <property type="entry name" value="2,3-Dihydroxybiphenyl 1,2-Dioxygenase, domain 1"/>
    <property type="match status" value="1"/>
</dbReference>
<reference evidence="2 3" key="1">
    <citation type="submission" date="2024-06" db="EMBL/GenBank/DDBJ databases">
        <title>The Natural Products Discovery Center: Release of the First 8490 Sequenced Strains for Exploring Actinobacteria Biosynthetic Diversity.</title>
        <authorList>
            <person name="Kalkreuter E."/>
            <person name="Kautsar S.A."/>
            <person name="Yang D."/>
            <person name="Bader C.D."/>
            <person name="Teijaro C.N."/>
            <person name="Fluegel L."/>
            <person name="Davis C.M."/>
            <person name="Simpson J.R."/>
            <person name="Lauterbach L."/>
            <person name="Steele A.D."/>
            <person name="Gui C."/>
            <person name="Meng S."/>
            <person name="Li G."/>
            <person name="Viehrig K."/>
            <person name="Ye F."/>
            <person name="Su P."/>
            <person name="Kiefer A.F."/>
            <person name="Nichols A."/>
            <person name="Cepeda A.J."/>
            <person name="Yan W."/>
            <person name="Fan B."/>
            <person name="Jiang Y."/>
            <person name="Adhikari A."/>
            <person name="Zheng C.-J."/>
            <person name="Schuster L."/>
            <person name="Cowan T.M."/>
            <person name="Smanski M.J."/>
            <person name="Chevrette M.G."/>
            <person name="De Carvalho L.P.S."/>
            <person name="Shen B."/>
        </authorList>
    </citation>
    <scope>NUCLEOTIDE SEQUENCE [LARGE SCALE GENOMIC DNA]</scope>
    <source>
        <strain evidence="2 3">NPDC048946</strain>
    </source>
</reference>